<feature type="domain" description="IrrE N-terminal-like" evidence="2">
    <location>
        <begin position="79"/>
        <end position="149"/>
    </location>
</feature>
<organism evidence="3 4">
    <name type="scientific">Pyramidobacter porci</name>
    <dbReference type="NCBI Taxonomy" id="2605789"/>
    <lineage>
        <taxon>Bacteria</taxon>
        <taxon>Thermotogati</taxon>
        <taxon>Synergistota</taxon>
        <taxon>Synergistia</taxon>
        <taxon>Synergistales</taxon>
        <taxon>Dethiosulfovibrionaceae</taxon>
        <taxon>Pyramidobacter</taxon>
    </lineage>
</organism>
<reference evidence="3 4" key="1">
    <citation type="submission" date="2019-08" db="EMBL/GenBank/DDBJ databases">
        <title>In-depth cultivation of the pig gut microbiome towards novel bacterial diversity and tailored functional studies.</title>
        <authorList>
            <person name="Wylensek D."/>
            <person name="Hitch T.C.A."/>
            <person name="Clavel T."/>
        </authorList>
    </citation>
    <scope>NUCLEOTIDE SEQUENCE [LARGE SCALE GENOMIC DNA]</scope>
    <source>
        <strain evidence="3 4">SM-530-WT-4B</strain>
    </source>
</reference>
<proteinExistence type="predicted"/>
<dbReference type="Proteomes" id="UP000473699">
    <property type="component" value="Unassembled WGS sequence"/>
</dbReference>
<evidence type="ECO:0000313" key="4">
    <source>
        <dbReference type="Proteomes" id="UP000473699"/>
    </source>
</evidence>
<comment type="caution">
    <text evidence="3">The sequence shown here is derived from an EMBL/GenBank/DDBJ whole genome shotgun (WGS) entry which is preliminary data.</text>
</comment>
<name>A0A6L5YAM0_9BACT</name>
<dbReference type="InterPro" id="IPR010359">
    <property type="entry name" value="IrrE_HExxH"/>
</dbReference>
<keyword evidence="4" id="KW-1185">Reference proteome</keyword>
<accession>A0A6L5YAM0</accession>
<evidence type="ECO:0000259" key="2">
    <source>
        <dbReference type="Pfam" id="PF06114"/>
    </source>
</evidence>
<dbReference type="EMBL" id="VUNH01000002">
    <property type="protein sequence ID" value="MST55048.1"/>
    <property type="molecule type" value="Genomic_DNA"/>
</dbReference>
<evidence type="ECO:0000313" key="3">
    <source>
        <dbReference type="EMBL" id="MST55048.1"/>
    </source>
</evidence>
<feature type="region of interest" description="Disordered" evidence="1">
    <location>
        <begin position="1"/>
        <end position="23"/>
    </location>
</feature>
<dbReference type="Pfam" id="PF06114">
    <property type="entry name" value="Peptidase_M78"/>
    <property type="match status" value="1"/>
</dbReference>
<evidence type="ECO:0000256" key="1">
    <source>
        <dbReference type="SAM" id="MobiDB-lite"/>
    </source>
</evidence>
<gene>
    <name evidence="3" type="ORF">FYJ74_03160</name>
</gene>
<dbReference type="Gene3D" id="1.10.10.2910">
    <property type="match status" value="1"/>
</dbReference>
<protein>
    <submittedName>
        <fullName evidence="3">ImmA/IrrE family metallo-endopeptidase</fullName>
    </submittedName>
</protein>
<sequence>MPLCRTGKASRSVAEQRASEISDEEEFVLPPPPRYIEPSILKEAAEWQGLDEFGALAKLEERVSLEVETARVPMGPDMWGFTYTNRELRRCRIHLNSRLPRFWQSFALFHEIHHLLHDSRGCYFWSQTNANMNSYEYQADQFAWAVLMREWSDGGGESEEFGE</sequence>
<dbReference type="AlphaFoldDB" id="A0A6L5YAM0"/>